<evidence type="ECO:0000313" key="1">
    <source>
        <dbReference type="EMBL" id="TXN28362.1"/>
    </source>
</evidence>
<dbReference type="AlphaFoldDB" id="A0A5C8ULY5"/>
<sequence length="102" mass="10388">MAAGVALVPSTLDHATAFERATMSAFVDRLTLNSAPSSPWLAEHALFRPVVLARMVMAIQNAWENAPGRAGADDQVVELVGEGQPGQCASGAAGSIAGSPTA</sequence>
<evidence type="ECO:0000313" key="2">
    <source>
        <dbReference type="Proteomes" id="UP000321379"/>
    </source>
</evidence>
<accession>A0A5C8ULY5</accession>
<organism evidence="1 2">
    <name type="scientific">Lacisediminihabitans profunda</name>
    <dbReference type="NCBI Taxonomy" id="2594790"/>
    <lineage>
        <taxon>Bacteria</taxon>
        <taxon>Bacillati</taxon>
        <taxon>Actinomycetota</taxon>
        <taxon>Actinomycetes</taxon>
        <taxon>Micrococcales</taxon>
        <taxon>Microbacteriaceae</taxon>
        <taxon>Lacisediminihabitans</taxon>
    </lineage>
</organism>
<gene>
    <name evidence="1" type="ORF">FVP33_18010</name>
</gene>
<dbReference type="Proteomes" id="UP000321379">
    <property type="component" value="Unassembled WGS sequence"/>
</dbReference>
<proteinExistence type="predicted"/>
<dbReference type="RefSeq" id="WP_147785076.1">
    <property type="nucleotide sequence ID" value="NZ_VRMG01000015.1"/>
</dbReference>
<protein>
    <submittedName>
        <fullName evidence="1">Uncharacterized protein</fullName>
    </submittedName>
</protein>
<keyword evidence="2" id="KW-1185">Reference proteome</keyword>
<name>A0A5C8ULY5_9MICO</name>
<comment type="caution">
    <text evidence="1">The sequence shown here is derived from an EMBL/GenBank/DDBJ whole genome shotgun (WGS) entry which is preliminary data.</text>
</comment>
<dbReference type="EMBL" id="VRMG01000015">
    <property type="protein sequence ID" value="TXN28362.1"/>
    <property type="molecule type" value="Genomic_DNA"/>
</dbReference>
<reference evidence="1 2" key="1">
    <citation type="submission" date="2019-08" db="EMBL/GenBank/DDBJ databases">
        <title>Bacterial whole genome sequence for Glaciihabitans sp. CHu50b-6-2.</title>
        <authorList>
            <person name="Jin L."/>
        </authorList>
    </citation>
    <scope>NUCLEOTIDE SEQUENCE [LARGE SCALE GENOMIC DNA]</scope>
    <source>
        <strain evidence="1 2">CHu50b-6-2</strain>
    </source>
</reference>